<comment type="caution">
    <text evidence="9">The sequence shown here is derived from an EMBL/GenBank/DDBJ whole genome shotgun (WGS) entry which is preliminary data.</text>
</comment>
<evidence type="ECO:0000256" key="2">
    <source>
        <dbReference type="ARBA" id="ARBA00011062"/>
    </source>
</evidence>
<feature type="binding site" evidence="7">
    <location>
        <position position="8"/>
    </location>
    <ligand>
        <name>a divalent metal cation</name>
        <dbReference type="ChEBI" id="CHEBI:60240"/>
    </ligand>
</feature>
<keyword evidence="6 7" id="KW-0378">Hydrolase</keyword>
<evidence type="ECO:0000256" key="4">
    <source>
        <dbReference type="ARBA" id="ARBA00022723"/>
    </source>
</evidence>
<gene>
    <name evidence="7 9" type="primary">surE</name>
    <name evidence="9" type="ORF">IAD12_05640</name>
</gene>
<reference evidence="9" key="1">
    <citation type="submission" date="2020-10" db="EMBL/GenBank/DDBJ databases">
        <authorList>
            <person name="Gilroy R."/>
        </authorList>
    </citation>
    <scope>NUCLEOTIDE SEQUENCE</scope>
    <source>
        <strain evidence="9">CHK176-22527</strain>
    </source>
</reference>
<dbReference type="GO" id="GO:0046872">
    <property type="term" value="F:metal ion binding"/>
    <property type="evidence" value="ECO:0007669"/>
    <property type="project" value="UniProtKB-UniRule"/>
</dbReference>
<dbReference type="AlphaFoldDB" id="A0A9D1HDR3"/>
<proteinExistence type="inferred from homology"/>
<comment type="function">
    <text evidence="7">Nucleotidase that shows phosphatase activity on nucleoside 5'-monophosphates.</text>
</comment>
<dbReference type="GO" id="GO:0004309">
    <property type="term" value="F:exopolyphosphatase activity"/>
    <property type="evidence" value="ECO:0007669"/>
    <property type="project" value="TreeGrafter"/>
</dbReference>
<dbReference type="GO" id="GO:0000166">
    <property type="term" value="F:nucleotide binding"/>
    <property type="evidence" value="ECO:0007669"/>
    <property type="project" value="UniProtKB-KW"/>
</dbReference>
<feature type="domain" description="Survival protein SurE-like phosphatase/nucleotidase" evidence="8">
    <location>
        <begin position="3"/>
        <end position="188"/>
    </location>
</feature>
<organism evidence="9 10">
    <name type="scientific">Candidatus Allocopromorpha excrementavium</name>
    <dbReference type="NCBI Taxonomy" id="2840741"/>
    <lineage>
        <taxon>Bacteria</taxon>
        <taxon>Bacillati</taxon>
        <taxon>Bacillota</taxon>
        <taxon>Clostridia</taxon>
        <taxon>Eubacteriales</taxon>
        <taxon>Eubacteriaceae</taxon>
        <taxon>Eubacteriaceae incertae sedis</taxon>
        <taxon>Candidatus Allocopromorpha</taxon>
    </lineage>
</organism>
<comment type="subcellular location">
    <subcellularLocation>
        <location evidence="7">Cytoplasm</location>
    </subcellularLocation>
</comment>
<sequence>MNILVANDDGIDARGIHELAEALSQAADIYVFAPDSQRSASGHGITVAKPVTAEEVKFEGAVFAAQMSGTPADCVKLGIKILRDKGIKTDMVFSGINHGGNLGTDTLYSGTVSAAIEGNICGVPAVAVSVNSHEPKNFEYACDLALKTLEKVRGKISPDTVLNINVPDVPADEVKGVKHTTLGNREYREIFSPEDCGDGKTQYRYTGEPVIYEGLPDTIDVIAMQEGYATITPLKRDLTDYELVNRIKEWGIE</sequence>
<evidence type="ECO:0000256" key="1">
    <source>
        <dbReference type="ARBA" id="ARBA00000815"/>
    </source>
</evidence>
<protein>
    <recommendedName>
        <fullName evidence="7">5'-nucleotidase SurE</fullName>
        <ecNumber evidence="7">3.1.3.5</ecNumber>
    </recommendedName>
    <alternativeName>
        <fullName evidence="7">Nucleoside 5'-monophosphate phosphohydrolase</fullName>
    </alternativeName>
</protein>
<comment type="cofactor">
    <cofactor evidence="7">
        <name>a divalent metal cation</name>
        <dbReference type="ChEBI" id="CHEBI:60240"/>
    </cofactor>
    <text evidence="7">Binds 1 divalent metal cation per subunit.</text>
</comment>
<dbReference type="EMBL" id="DVLX01000070">
    <property type="protein sequence ID" value="HIT99714.1"/>
    <property type="molecule type" value="Genomic_DNA"/>
</dbReference>
<evidence type="ECO:0000256" key="7">
    <source>
        <dbReference type="HAMAP-Rule" id="MF_00060"/>
    </source>
</evidence>
<comment type="catalytic activity">
    <reaction evidence="1 7">
        <text>a ribonucleoside 5'-phosphate + H2O = a ribonucleoside + phosphate</text>
        <dbReference type="Rhea" id="RHEA:12484"/>
        <dbReference type="ChEBI" id="CHEBI:15377"/>
        <dbReference type="ChEBI" id="CHEBI:18254"/>
        <dbReference type="ChEBI" id="CHEBI:43474"/>
        <dbReference type="ChEBI" id="CHEBI:58043"/>
        <dbReference type="EC" id="3.1.3.5"/>
    </reaction>
</comment>
<evidence type="ECO:0000256" key="6">
    <source>
        <dbReference type="ARBA" id="ARBA00022801"/>
    </source>
</evidence>
<dbReference type="PANTHER" id="PTHR30457:SF12">
    <property type="entry name" value="5'_3'-NUCLEOTIDASE SURE"/>
    <property type="match status" value="1"/>
</dbReference>
<dbReference type="Gene3D" id="3.40.1210.10">
    <property type="entry name" value="Survival protein SurE-like phosphatase/nucleotidase"/>
    <property type="match status" value="1"/>
</dbReference>
<evidence type="ECO:0000313" key="9">
    <source>
        <dbReference type="EMBL" id="HIT99714.1"/>
    </source>
</evidence>
<keyword evidence="4 7" id="KW-0479">Metal-binding</keyword>
<dbReference type="GO" id="GO:0008253">
    <property type="term" value="F:5'-nucleotidase activity"/>
    <property type="evidence" value="ECO:0007669"/>
    <property type="project" value="UniProtKB-UniRule"/>
</dbReference>
<feature type="binding site" evidence="7">
    <location>
        <position position="39"/>
    </location>
    <ligand>
        <name>a divalent metal cation</name>
        <dbReference type="ChEBI" id="CHEBI:60240"/>
    </ligand>
</feature>
<dbReference type="GO" id="GO:0008254">
    <property type="term" value="F:3'-nucleotidase activity"/>
    <property type="evidence" value="ECO:0007669"/>
    <property type="project" value="TreeGrafter"/>
</dbReference>
<dbReference type="SUPFAM" id="SSF64167">
    <property type="entry name" value="SurE-like"/>
    <property type="match status" value="1"/>
</dbReference>
<feature type="binding site" evidence="7">
    <location>
        <position position="9"/>
    </location>
    <ligand>
        <name>a divalent metal cation</name>
        <dbReference type="ChEBI" id="CHEBI:60240"/>
    </ligand>
</feature>
<accession>A0A9D1HDR3</accession>
<comment type="similarity">
    <text evidence="2 7">Belongs to the SurE nucleotidase family.</text>
</comment>
<evidence type="ECO:0000313" key="10">
    <source>
        <dbReference type="Proteomes" id="UP000824159"/>
    </source>
</evidence>
<dbReference type="InterPro" id="IPR030048">
    <property type="entry name" value="SurE"/>
</dbReference>
<evidence type="ECO:0000259" key="8">
    <source>
        <dbReference type="Pfam" id="PF01975"/>
    </source>
</evidence>
<feature type="binding site" evidence="7">
    <location>
        <position position="97"/>
    </location>
    <ligand>
        <name>a divalent metal cation</name>
        <dbReference type="ChEBI" id="CHEBI:60240"/>
    </ligand>
</feature>
<evidence type="ECO:0000256" key="5">
    <source>
        <dbReference type="ARBA" id="ARBA00022741"/>
    </source>
</evidence>
<dbReference type="Proteomes" id="UP000824159">
    <property type="component" value="Unassembled WGS sequence"/>
</dbReference>
<dbReference type="PANTHER" id="PTHR30457">
    <property type="entry name" value="5'-NUCLEOTIDASE SURE"/>
    <property type="match status" value="1"/>
</dbReference>
<keyword evidence="5 7" id="KW-0547">Nucleotide-binding</keyword>
<dbReference type="InterPro" id="IPR002828">
    <property type="entry name" value="SurE-like_Pase/nucleotidase"/>
</dbReference>
<dbReference type="NCBIfam" id="TIGR00087">
    <property type="entry name" value="surE"/>
    <property type="match status" value="1"/>
</dbReference>
<keyword evidence="3 7" id="KW-0963">Cytoplasm</keyword>
<dbReference type="GO" id="GO:0005737">
    <property type="term" value="C:cytoplasm"/>
    <property type="evidence" value="ECO:0007669"/>
    <property type="project" value="UniProtKB-SubCell"/>
</dbReference>
<evidence type="ECO:0000256" key="3">
    <source>
        <dbReference type="ARBA" id="ARBA00022490"/>
    </source>
</evidence>
<dbReference type="HAMAP" id="MF_00060">
    <property type="entry name" value="SurE"/>
    <property type="match status" value="1"/>
</dbReference>
<dbReference type="EC" id="3.1.3.5" evidence="7"/>
<reference evidence="9" key="2">
    <citation type="journal article" date="2021" name="PeerJ">
        <title>Extensive microbial diversity within the chicken gut microbiome revealed by metagenomics and culture.</title>
        <authorList>
            <person name="Gilroy R."/>
            <person name="Ravi A."/>
            <person name="Getino M."/>
            <person name="Pursley I."/>
            <person name="Horton D.L."/>
            <person name="Alikhan N.F."/>
            <person name="Baker D."/>
            <person name="Gharbi K."/>
            <person name="Hall N."/>
            <person name="Watson M."/>
            <person name="Adriaenssens E.M."/>
            <person name="Foster-Nyarko E."/>
            <person name="Jarju S."/>
            <person name="Secka A."/>
            <person name="Antonio M."/>
            <person name="Oren A."/>
            <person name="Chaudhuri R.R."/>
            <person name="La Ragione R."/>
            <person name="Hildebrand F."/>
            <person name="Pallen M.J."/>
        </authorList>
    </citation>
    <scope>NUCLEOTIDE SEQUENCE</scope>
    <source>
        <strain evidence="9">CHK176-22527</strain>
    </source>
</reference>
<dbReference type="Pfam" id="PF01975">
    <property type="entry name" value="SurE"/>
    <property type="match status" value="1"/>
</dbReference>
<dbReference type="InterPro" id="IPR036523">
    <property type="entry name" value="SurE-like_sf"/>
</dbReference>
<name>A0A9D1HDR3_9FIRM</name>